<keyword evidence="7 10" id="KW-0472">Membrane</keyword>
<keyword evidence="9 10" id="KW-0066">ATP synthesis</keyword>
<dbReference type="EMBL" id="JADPIE010000005">
    <property type="protein sequence ID" value="MBF8437394.1"/>
    <property type="molecule type" value="Genomic_DNA"/>
</dbReference>
<dbReference type="InterPro" id="IPR000131">
    <property type="entry name" value="ATP_synth_F1_gsu"/>
</dbReference>
<comment type="function">
    <text evidence="1 10">Produces ATP from ADP in the presence of a proton gradient across the membrane. The gamma chain is believed to be important in regulating ATPase activity and the flow of protons through the CF(0) complex.</text>
</comment>
<evidence type="ECO:0000256" key="9">
    <source>
        <dbReference type="ARBA" id="ARBA00023310"/>
    </source>
</evidence>
<dbReference type="RefSeq" id="WP_270454370.1">
    <property type="nucleotide sequence ID" value="NZ_JADPIE010000005.1"/>
</dbReference>
<evidence type="ECO:0000256" key="6">
    <source>
        <dbReference type="ARBA" id="ARBA00023065"/>
    </source>
</evidence>
<dbReference type="GO" id="GO:0005524">
    <property type="term" value="F:ATP binding"/>
    <property type="evidence" value="ECO:0007669"/>
    <property type="project" value="UniProtKB-UniRule"/>
</dbReference>
<dbReference type="Pfam" id="PF00231">
    <property type="entry name" value="ATP-synt"/>
    <property type="match status" value="1"/>
</dbReference>
<comment type="subunit">
    <text evidence="10">F-type ATPases have 2 components, CF(1) - the catalytic core - and CF(0) - the membrane proton channel. CF(1) has five subunits: alpha(3), beta(3), gamma(1), delta(1), epsilon(1). CF(0) has three main subunits: a, b and c.</text>
</comment>
<dbReference type="GO" id="GO:0005886">
    <property type="term" value="C:plasma membrane"/>
    <property type="evidence" value="ECO:0007669"/>
    <property type="project" value="UniProtKB-SubCell"/>
</dbReference>
<dbReference type="PANTHER" id="PTHR11693">
    <property type="entry name" value="ATP SYNTHASE GAMMA CHAIN"/>
    <property type="match status" value="1"/>
</dbReference>
<comment type="caution">
    <text evidence="11">The sequence shown here is derived from an EMBL/GenBank/DDBJ whole genome shotgun (WGS) entry which is preliminary data.</text>
</comment>
<evidence type="ECO:0000256" key="3">
    <source>
        <dbReference type="ARBA" id="ARBA00007681"/>
    </source>
</evidence>
<dbReference type="GO" id="GO:0045259">
    <property type="term" value="C:proton-transporting ATP synthase complex"/>
    <property type="evidence" value="ECO:0007669"/>
    <property type="project" value="UniProtKB-KW"/>
</dbReference>
<dbReference type="PRINTS" id="PR00126">
    <property type="entry name" value="ATPASEGAMMA"/>
</dbReference>
<comment type="subcellular location">
    <subcellularLocation>
        <location evidence="10">Cell membrane</location>
        <topology evidence="10">Peripheral membrane protein</topology>
    </subcellularLocation>
    <subcellularLocation>
        <location evidence="2">Membrane</location>
        <topology evidence="2">Peripheral membrane protein</topology>
    </subcellularLocation>
</comment>
<evidence type="ECO:0000256" key="2">
    <source>
        <dbReference type="ARBA" id="ARBA00004170"/>
    </source>
</evidence>
<evidence type="ECO:0000256" key="8">
    <source>
        <dbReference type="ARBA" id="ARBA00023196"/>
    </source>
</evidence>
<keyword evidence="10" id="KW-1003">Cell membrane</keyword>
<evidence type="ECO:0000256" key="4">
    <source>
        <dbReference type="ARBA" id="ARBA00022448"/>
    </source>
</evidence>
<dbReference type="InterPro" id="IPR023632">
    <property type="entry name" value="ATP_synth_F1_gsu_CS"/>
</dbReference>
<dbReference type="CDD" id="cd12151">
    <property type="entry name" value="F1-ATPase_gamma"/>
    <property type="match status" value="1"/>
</dbReference>
<evidence type="ECO:0000256" key="5">
    <source>
        <dbReference type="ARBA" id="ARBA00022781"/>
    </source>
</evidence>
<evidence type="ECO:0000313" key="12">
    <source>
        <dbReference type="Proteomes" id="UP000621436"/>
    </source>
</evidence>
<evidence type="ECO:0000256" key="7">
    <source>
        <dbReference type="ARBA" id="ARBA00023136"/>
    </source>
</evidence>
<dbReference type="NCBIfam" id="TIGR01146">
    <property type="entry name" value="ATPsyn_F1gamma"/>
    <property type="match status" value="1"/>
</dbReference>
<dbReference type="GO" id="GO:0042777">
    <property type="term" value="P:proton motive force-driven plasma membrane ATP synthesis"/>
    <property type="evidence" value="ECO:0007669"/>
    <property type="project" value="UniProtKB-UniRule"/>
</dbReference>
<comment type="similarity">
    <text evidence="3 10">Belongs to the ATPase gamma chain family.</text>
</comment>
<proteinExistence type="inferred from homology"/>
<keyword evidence="5 10" id="KW-0375">Hydrogen ion transport</keyword>
<dbReference type="PANTHER" id="PTHR11693:SF22">
    <property type="entry name" value="ATP SYNTHASE SUBUNIT GAMMA, MITOCHONDRIAL"/>
    <property type="match status" value="1"/>
</dbReference>
<evidence type="ECO:0000256" key="1">
    <source>
        <dbReference type="ARBA" id="ARBA00003456"/>
    </source>
</evidence>
<reference evidence="11" key="1">
    <citation type="submission" date="2020-11" db="EMBL/GenBank/DDBJ databases">
        <title>Halonatronomonas betainensis gen. nov., sp. nov. a novel haloalkaliphilic representative of the family Halanaerobiacae capable of betaine degradation.</title>
        <authorList>
            <person name="Boltyanskaya Y."/>
            <person name="Kevbrin V."/>
            <person name="Detkova E."/>
            <person name="Grouzdev D.S."/>
            <person name="Koziaeva V."/>
            <person name="Zhilina T."/>
        </authorList>
    </citation>
    <scope>NUCLEOTIDE SEQUENCE</scope>
    <source>
        <strain evidence="11">Z-7014</strain>
    </source>
</reference>
<dbReference type="Gene3D" id="3.40.1380.10">
    <property type="match status" value="1"/>
</dbReference>
<dbReference type="SUPFAM" id="SSF52943">
    <property type="entry name" value="ATP synthase (F1-ATPase), gamma subunit"/>
    <property type="match status" value="1"/>
</dbReference>
<keyword evidence="6 10" id="KW-0406">Ion transport</keyword>
<dbReference type="InterPro" id="IPR035968">
    <property type="entry name" value="ATP_synth_F1_ATPase_gsu"/>
</dbReference>
<dbReference type="Gene3D" id="1.10.287.80">
    <property type="entry name" value="ATP synthase, gamma subunit, helix hairpin domain"/>
    <property type="match status" value="1"/>
</dbReference>
<name>A0A931AVE9_9FIRM</name>
<gene>
    <name evidence="10 11" type="primary">atpG</name>
    <name evidence="11" type="ORF">I0Q91_09905</name>
</gene>
<evidence type="ECO:0000256" key="10">
    <source>
        <dbReference type="HAMAP-Rule" id="MF_00815"/>
    </source>
</evidence>
<dbReference type="GO" id="GO:0046933">
    <property type="term" value="F:proton-transporting ATP synthase activity, rotational mechanism"/>
    <property type="evidence" value="ECO:0007669"/>
    <property type="project" value="UniProtKB-UniRule"/>
</dbReference>
<keyword evidence="4 10" id="KW-0813">Transport</keyword>
<dbReference type="Proteomes" id="UP000621436">
    <property type="component" value="Unassembled WGS sequence"/>
</dbReference>
<dbReference type="PROSITE" id="PS00153">
    <property type="entry name" value="ATPASE_GAMMA"/>
    <property type="match status" value="1"/>
</dbReference>
<keyword evidence="12" id="KW-1185">Reference proteome</keyword>
<sequence length="301" mass="34257">MESMRDIKRRISSVENTKKITRAMKMVAAAKLRNAQDKAESARPFFNRTREILEDIVKNTEETEDHPLLKAPDSAKDLALYIVVTGDRGLCGAYNSRVLKQADRSLSKNPGPIIPIGKKGYKHFLRSDQDILTKYVNIDDYPDFWFARSITDDILNPYMEEEINEVRLIYTHFDSPLNQTVYELPLLPVIPPGKRGEMKTVAEENNEGEKIEKDRQVDYLYEPSTQEVLDELLPQYLNNIIFAALLESKASEFGARMTAMDSATENATEMIDDLTLSYNRARQSAITKEINEIVSGAEALK</sequence>
<organism evidence="11 12">
    <name type="scientific">Halonatronomonas betaini</name>
    <dbReference type="NCBI Taxonomy" id="2778430"/>
    <lineage>
        <taxon>Bacteria</taxon>
        <taxon>Bacillati</taxon>
        <taxon>Bacillota</taxon>
        <taxon>Clostridia</taxon>
        <taxon>Halanaerobiales</taxon>
        <taxon>Halarsenatibacteraceae</taxon>
        <taxon>Halonatronomonas</taxon>
    </lineage>
</organism>
<dbReference type="HAMAP" id="MF_00815">
    <property type="entry name" value="ATP_synth_gamma_bact"/>
    <property type="match status" value="1"/>
</dbReference>
<evidence type="ECO:0000313" key="11">
    <source>
        <dbReference type="EMBL" id="MBF8437394.1"/>
    </source>
</evidence>
<accession>A0A931AVE9</accession>
<protein>
    <recommendedName>
        <fullName evidence="10">ATP synthase gamma chain</fullName>
    </recommendedName>
    <alternativeName>
        <fullName evidence="10">ATP synthase F1 sector gamma subunit</fullName>
    </alternativeName>
    <alternativeName>
        <fullName evidence="10">F-ATPase gamma subunit</fullName>
    </alternativeName>
</protein>
<keyword evidence="8 10" id="KW-0139">CF(1)</keyword>
<dbReference type="AlphaFoldDB" id="A0A931AVE9"/>